<dbReference type="AlphaFoldDB" id="A0AAX1N9T5"/>
<keyword evidence="1" id="KW-0812">Transmembrane</keyword>
<keyword evidence="1" id="KW-0472">Membrane</keyword>
<feature type="chain" id="PRO_5043757521" evidence="2">
    <location>
        <begin position="19"/>
        <end position="217"/>
    </location>
</feature>
<dbReference type="Proteomes" id="UP000678679">
    <property type="component" value="Chromosome 2"/>
</dbReference>
<dbReference type="RefSeq" id="WP_169663785.1">
    <property type="nucleotide sequence ID" value="NZ_CP076133.1"/>
</dbReference>
<reference evidence="3 4" key="1">
    <citation type="submission" date="2021-05" db="EMBL/GenBank/DDBJ databases">
        <title>Comparative genomic studies on the polysaccharide-degrading batcterial strains of the Flammeovirga genus.</title>
        <authorList>
            <person name="Zewei F."/>
            <person name="Zheng Z."/>
            <person name="Yu L."/>
            <person name="Ruyue G."/>
            <person name="Yanhong M."/>
            <person name="Yuanyuan C."/>
            <person name="Jingyan G."/>
            <person name="Wenjun H."/>
        </authorList>
    </citation>
    <scope>NUCLEOTIDE SEQUENCE [LARGE SCALE GENOMIC DNA]</scope>
    <source>
        <strain evidence="3 4">NBRC:100898</strain>
    </source>
</reference>
<name>A0AAX1N9T5_9BACT</name>
<evidence type="ECO:0000313" key="3">
    <source>
        <dbReference type="EMBL" id="QWG04305.1"/>
    </source>
</evidence>
<accession>A0AAX1N9T5</accession>
<evidence type="ECO:0000256" key="2">
    <source>
        <dbReference type="SAM" id="SignalP"/>
    </source>
</evidence>
<proteinExistence type="predicted"/>
<evidence type="ECO:0000256" key="1">
    <source>
        <dbReference type="SAM" id="Phobius"/>
    </source>
</evidence>
<dbReference type="EMBL" id="CP076133">
    <property type="protein sequence ID" value="QWG04305.1"/>
    <property type="molecule type" value="Genomic_DNA"/>
</dbReference>
<keyword evidence="4" id="KW-1185">Reference proteome</keyword>
<protein>
    <submittedName>
        <fullName evidence="3">Uncharacterized protein</fullName>
    </submittedName>
</protein>
<feature type="transmembrane region" description="Helical" evidence="1">
    <location>
        <begin position="131"/>
        <end position="153"/>
    </location>
</feature>
<organism evidence="3 4">
    <name type="scientific">Flammeovirga yaeyamensis</name>
    <dbReference type="NCBI Taxonomy" id="367791"/>
    <lineage>
        <taxon>Bacteria</taxon>
        <taxon>Pseudomonadati</taxon>
        <taxon>Bacteroidota</taxon>
        <taxon>Cytophagia</taxon>
        <taxon>Cytophagales</taxon>
        <taxon>Flammeovirgaceae</taxon>
        <taxon>Flammeovirga</taxon>
    </lineage>
</organism>
<dbReference type="Gene3D" id="2.30.30.700">
    <property type="entry name" value="SLA1 homology domain 1"/>
    <property type="match status" value="1"/>
</dbReference>
<keyword evidence="2" id="KW-0732">Signal</keyword>
<feature type="signal peptide" evidence="2">
    <location>
        <begin position="1"/>
        <end position="18"/>
    </location>
</feature>
<gene>
    <name evidence="3" type="ORF">KMW28_25770</name>
</gene>
<evidence type="ECO:0000313" key="4">
    <source>
        <dbReference type="Proteomes" id="UP000678679"/>
    </source>
</evidence>
<feature type="transmembrane region" description="Helical" evidence="1">
    <location>
        <begin position="107"/>
        <end position="124"/>
    </location>
</feature>
<keyword evidence="1" id="KW-1133">Transmembrane helix</keyword>
<dbReference type="KEGG" id="fya:KMW28_25770"/>
<sequence>MNQLLFLLFFLVSTIVYAGQTNTDNTNQLTEYDDYRIWSNVSGSTMFKAKYLAESENSVFLEKIDGSIHKIPLTTFHSNDQSFIIDQKVRAEQIKNKMYSNMVQSKWLIIFAIVLLLISMVFMYHSHKYALFLKFIFGFSIVILFVGSTSSYVRNFDMIFNYYTNISNKSDLQKDLESIFEKKIPTKLKRPVIELEKKSDLFPLYHSIILTTYSKNN</sequence>